<gene>
    <name evidence="1" type="ORF">PS662_01539</name>
</gene>
<protein>
    <submittedName>
        <fullName evidence="1">Uncharacterized protein</fullName>
    </submittedName>
</protein>
<organism evidence="1 2">
    <name type="scientific">Pseudomonas fluorescens</name>
    <dbReference type="NCBI Taxonomy" id="294"/>
    <lineage>
        <taxon>Bacteria</taxon>
        <taxon>Pseudomonadati</taxon>
        <taxon>Pseudomonadota</taxon>
        <taxon>Gammaproteobacteria</taxon>
        <taxon>Pseudomonadales</taxon>
        <taxon>Pseudomonadaceae</taxon>
        <taxon>Pseudomonas</taxon>
    </lineage>
</organism>
<proteinExistence type="predicted"/>
<name>A0A5E6RFY9_PSEFL</name>
<reference evidence="1 2" key="1">
    <citation type="submission" date="2019-09" db="EMBL/GenBank/DDBJ databases">
        <authorList>
            <person name="Chandra G."/>
            <person name="Truman W A."/>
        </authorList>
    </citation>
    <scope>NUCLEOTIDE SEQUENCE [LARGE SCALE GENOMIC DNA]</scope>
    <source>
        <strain evidence="1">PS662</strain>
    </source>
</reference>
<dbReference type="AlphaFoldDB" id="A0A5E6RFY9"/>
<evidence type="ECO:0000313" key="1">
    <source>
        <dbReference type="EMBL" id="VVM65733.1"/>
    </source>
</evidence>
<sequence>MMLFFGKPKGSANASDENASRAGRLQALRSHFYAWKQWKEFAPDASFQPHAIQQMLNALDEKPAKHLSDYSGDPSRLVLNAHGNDTVFNGYSGQKVATMLENLGIREAGTREIWVAACSVALQKQQPGPTVISRFVNDLRFHLLQAGLNIKVYGPRNILWYRGGLVPVGDQQKYEYNEVYIAPLPPELASGEEREYAFNEGWLLAHP</sequence>
<dbReference type="RefSeq" id="WP_150710415.1">
    <property type="nucleotide sequence ID" value="NZ_CABVHK010000004.1"/>
</dbReference>
<dbReference type="Proteomes" id="UP000326953">
    <property type="component" value="Unassembled WGS sequence"/>
</dbReference>
<evidence type="ECO:0000313" key="2">
    <source>
        <dbReference type="Proteomes" id="UP000326953"/>
    </source>
</evidence>
<accession>A0A5E6RFY9</accession>
<dbReference type="OrthoDB" id="6975749at2"/>
<dbReference type="EMBL" id="CABVHK010000004">
    <property type="protein sequence ID" value="VVM65733.1"/>
    <property type="molecule type" value="Genomic_DNA"/>
</dbReference>